<dbReference type="InterPro" id="IPR007345">
    <property type="entry name" value="Polysacch_pyruvyl_Trfase"/>
</dbReference>
<dbReference type="OrthoDB" id="3199616at2"/>
<feature type="domain" description="Polysaccharide pyruvyl transferase" evidence="1">
    <location>
        <begin position="14"/>
        <end position="265"/>
    </location>
</feature>
<evidence type="ECO:0000313" key="2">
    <source>
        <dbReference type="EMBL" id="AJC73955.1"/>
    </source>
</evidence>
<keyword evidence="3" id="KW-1185">Reference proteome</keyword>
<dbReference type="KEGG" id="phy:AJ81_06855"/>
<gene>
    <name evidence="2" type="ORF">AJ81_06855</name>
</gene>
<dbReference type="Pfam" id="PF04230">
    <property type="entry name" value="PS_pyruv_trans"/>
    <property type="match status" value="1"/>
</dbReference>
<dbReference type="Proteomes" id="UP000077469">
    <property type="component" value="Chromosome"/>
</dbReference>
<sequence length="332" mass="37665">MKRAMLFGYYGYDNLGDELLCEESIRLLKEARFDRIYLLLKRDKVRDFSQPQIVPIDRFNPFKILMAIAKSDVIVCGGGGILQDQTSVKSLLYYASIVLTSLMFRKPVLLLANSLGPLKHKLSKCVVRFLLSKKNVFFIARDEVSYRYARIVGAKNASLGTDLAIGAIERLPNCEKQKKISLCLKSELKLDIVIETAKLYGFETILVPLSPQDRPACEKMARKYGLSISNESMKEILRSSLVVSQRFHGCLLACLVGSPFVSLNSSKSRRFFERYFPKYEGFCAKEDPTQIALAIAKLSNSRLESGRMIEDFKKMRDDVIALLKTLTKRKRG</sequence>
<dbReference type="EMBL" id="CP007141">
    <property type="protein sequence ID" value="AJC73955.1"/>
    <property type="molecule type" value="Genomic_DNA"/>
</dbReference>
<dbReference type="PATRIC" id="fig|1123384.7.peg.1378"/>
<dbReference type="STRING" id="1123384.AJ81_06855"/>
<dbReference type="PANTHER" id="PTHR36836">
    <property type="entry name" value="COLANIC ACID BIOSYNTHESIS PROTEIN WCAK"/>
    <property type="match status" value="1"/>
</dbReference>
<evidence type="ECO:0000313" key="3">
    <source>
        <dbReference type="Proteomes" id="UP000077469"/>
    </source>
</evidence>
<dbReference type="GO" id="GO:0016740">
    <property type="term" value="F:transferase activity"/>
    <property type="evidence" value="ECO:0007669"/>
    <property type="project" value="UniProtKB-KW"/>
</dbReference>
<keyword evidence="2" id="KW-0808">Transferase</keyword>
<proteinExistence type="predicted"/>
<protein>
    <submittedName>
        <fullName evidence="2">Polysaccharide pyruvyl transferase</fullName>
    </submittedName>
</protein>
<organism evidence="2 3">
    <name type="scientific">Pseudothermotoga hypogea DSM 11164 = NBRC 106472</name>
    <dbReference type="NCBI Taxonomy" id="1123384"/>
    <lineage>
        <taxon>Bacteria</taxon>
        <taxon>Thermotogati</taxon>
        <taxon>Thermotogota</taxon>
        <taxon>Thermotogae</taxon>
        <taxon>Thermotogales</taxon>
        <taxon>Thermotogaceae</taxon>
        <taxon>Pseudothermotoga</taxon>
    </lineage>
</organism>
<evidence type="ECO:0000259" key="1">
    <source>
        <dbReference type="Pfam" id="PF04230"/>
    </source>
</evidence>
<reference evidence="2 3" key="1">
    <citation type="submission" date="2014-01" db="EMBL/GenBank/DDBJ databases">
        <title>Genome sequencing of Thermotog hypogea.</title>
        <authorList>
            <person name="Zhang X."/>
            <person name="Alvare G."/>
            <person name="Fristensky B."/>
            <person name="Chen L."/>
            <person name="Suen T."/>
            <person name="Chen Q."/>
            <person name="Ma K."/>
        </authorList>
    </citation>
    <scope>NUCLEOTIDE SEQUENCE [LARGE SCALE GENOMIC DNA]</scope>
    <source>
        <strain evidence="2 3">DSM 11164</strain>
    </source>
</reference>
<accession>A0A0X1KRL1</accession>
<dbReference type="PANTHER" id="PTHR36836:SF1">
    <property type="entry name" value="COLANIC ACID BIOSYNTHESIS PROTEIN WCAK"/>
    <property type="match status" value="1"/>
</dbReference>
<dbReference type="RefSeq" id="WP_031504471.1">
    <property type="nucleotide sequence ID" value="NC_022795.1"/>
</dbReference>
<name>A0A0X1KRL1_9THEM</name>
<dbReference type="AlphaFoldDB" id="A0A0X1KRL1"/>
<dbReference type="PaxDb" id="1123384-AJ81_06855"/>